<accession>A0AB34IHW1</accession>
<feature type="transmembrane region" description="Helical" evidence="9">
    <location>
        <begin position="558"/>
        <end position="578"/>
    </location>
</feature>
<dbReference type="Pfam" id="PF19055">
    <property type="entry name" value="ABC2_membrane_7"/>
    <property type="match status" value="1"/>
</dbReference>
<comment type="caution">
    <text evidence="11">The sequence shown here is derived from an EMBL/GenBank/DDBJ whole genome shotgun (WGS) entry which is preliminary data.</text>
</comment>
<name>A0AB34IHW1_PRYPA</name>
<evidence type="ECO:0000256" key="4">
    <source>
        <dbReference type="ARBA" id="ARBA00022741"/>
    </source>
</evidence>
<feature type="transmembrane region" description="Helical" evidence="9">
    <location>
        <begin position="590"/>
        <end position="607"/>
    </location>
</feature>
<dbReference type="SMART" id="SM00382">
    <property type="entry name" value="AAA"/>
    <property type="match status" value="1"/>
</dbReference>
<evidence type="ECO:0000256" key="2">
    <source>
        <dbReference type="ARBA" id="ARBA00022448"/>
    </source>
</evidence>
<dbReference type="GO" id="GO:0140359">
    <property type="term" value="F:ABC-type transporter activity"/>
    <property type="evidence" value="ECO:0007669"/>
    <property type="project" value="InterPro"/>
</dbReference>
<keyword evidence="2" id="KW-0813">Transport</keyword>
<dbReference type="InterPro" id="IPR017871">
    <property type="entry name" value="ABC_transporter-like_CS"/>
</dbReference>
<keyword evidence="12" id="KW-1185">Reference proteome</keyword>
<feature type="compositionally biased region" description="Basic and acidic residues" evidence="8">
    <location>
        <begin position="17"/>
        <end position="29"/>
    </location>
</feature>
<feature type="transmembrane region" description="Helical" evidence="9">
    <location>
        <begin position="666"/>
        <end position="686"/>
    </location>
</feature>
<evidence type="ECO:0000256" key="6">
    <source>
        <dbReference type="ARBA" id="ARBA00022989"/>
    </source>
</evidence>
<evidence type="ECO:0000256" key="7">
    <source>
        <dbReference type="ARBA" id="ARBA00023136"/>
    </source>
</evidence>
<feature type="transmembrane region" description="Helical" evidence="9">
    <location>
        <begin position="535"/>
        <end position="552"/>
    </location>
</feature>
<organism evidence="11 12">
    <name type="scientific">Prymnesium parvum</name>
    <name type="common">Toxic golden alga</name>
    <dbReference type="NCBI Taxonomy" id="97485"/>
    <lineage>
        <taxon>Eukaryota</taxon>
        <taxon>Haptista</taxon>
        <taxon>Haptophyta</taxon>
        <taxon>Prymnesiophyceae</taxon>
        <taxon>Prymnesiales</taxon>
        <taxon>Prymnesiaceae</taxon>
        <taxon>Prymnesium</taxon>
    </lineage>
</organism>
<keyword evidence="4" id="KW-0547">Nucleotide-binding</keyword>
<keyword evidence="5" id="KW-0067">ATP-binding</keyword>
<evidence type="ECO:0000256" key="9">
    <source>
        <dbReference type="SAM" id="Phobius"/>
    </source>
</evidence>
<reference evidence="11 12" key="1">
    <citation type="journal article" date="2024" name="Science">
        <title>Giant polyketide synthase enzymes in the biosynthesis of giant marine polyether toxins.</title>
        <authorList>
            <person name="Fallon T.R."/>
            <person name="Shende V.V."/>
            <person name="Wierzbicki I.H."/>
            <person name="Pendleton A.L."/>
            <person name="Watervoot N.F."/>
            <person name="Auber R.P."/>
            <person name="Gonzalez D.J."/>
            <person name="Wisecaver J.H."/>
            <person name="Moore B.S."/>
        </authorList>
    </citation>
    <scope>NUCLEOTIDE SEQUENCE [LARGE SCALE GENOMIC DNA]</scope>
    <source>
        <strain evidence="11 12">12B1</strain>
    </source>
</reference>
<gene>
    <name evidence="11" type="ORF">AB1Y20_011905</name>
</gene>
<dbReference type="PANTHER" id="PTHR48041">
    <property type="entry name" value="ABC TRANSPORTER G FAMILY MEMBER 28"/>
    <property type="match status" value="1"/>
</dbReference>
<dbReference type="GO" id="GO:0005524">
    <property type="term" value="F:ATP binding"/>
    <property type="evidence" value="ECO:0007669"/>
    <property type="project" value="UniProtKB-KW"/>
</dbReference>
<dbReference type="InterPro" id="IPR003439">
    <property type="entry name" value="ABC_transporter-like_ATP-bd"/>
</dbReference>
<proteinExistence type="predicted"/>
<feature type="region of interest" description="Disordered" evidence="8">
    <location>
        <begin position="16"/>
        <end position="39"/>
    </location>
</feature>
<evidence type="ECO:0000256" key="1">
    <source>
        <dbReference type="ARBA" id="ARBA00004141"/>
    </source>
</evidence>
<comment type="subcellular location">
    <subcellularLocation>
        <location evidence="1">Membrane</location>
        <topology evidence="1">Multi-pass membrane protein</topology>
    </subcellularLocation>
</comment>
<evidence type="ECO:0000313" key="11">
    <source>
        <dbReference type="EMBL" id="KAL1499710.1"/>
    </source>
</evidence>
<feature type="domain" description="ABC transporter" evidence="10">
    <location>
        <begin position="99"/>
        <end position="346"/>
    </location>
</feature>
<dbReference type="Pfam" id="PF01061">
    <property type="entry name" value="ABC2_membrane"/>
    <property type="match status" value="1"/>
</dbReference>
<dbReference type="GO" id="GO:0016887">
    <property type="term" value="F:ATP hydrolysis activity"/>
    <property type="evidence" value="ECO:0007669"/>
    <property type="project" value="InterPro"/>
</dbReference>
<evidence type="ECO:0000256" key="5">
    <source>
        <dbReference type="ARBA" id="ARBA00022840"/>
    </source>
</evidence>
<dbReference type="EMBL" id="JBGBPQ010000025">
    <property type="protein sequence ID" value="KAL1499710.1"/>
    <property type="molecule type" value="Genomic_DNA"/>
</dbReference>
<protein>
    <recommendedName>
        <fullName evidence="10">ABC transporter domain-containing protein</fullName>
    </recommendedName>
</protein>
<sequence>MATTATRDVAIVIGNEESARETDDDHLPGETDGPSFSYSKLVPPAAIGRLSKEDIGAFVEAQIKEHNRELGLEMDQVQPHPLFFSRSAALSFKGISFSVQLFDPATKKKVEKMILAPCSGHFAPGTLAAIMGPSGCGKSTLLDILAARKTSAYEGEVLLNGRARDRLYSRVSAYVPQEDRMYAHLTVKETITFNFLLARNLPSGGIQTELRKNLPKVIEMHLTDLGLAKVADTKIGNHEVRGISGGQKRRVTLSKGLLSGASLLFCDEPTSGLSSTDAEVAVKRMKFFTKKMGVTILVVIHQPKQEVAALFDHLLLLTSEPGRVVYNGPMREAFAYYADVGHPVPSFVNPADFYLDLVSPSFAGQAIEQFVAYYNEHCAAAVLKQVDAQIASPGLSAAELLKSKQEKITAAFGPPARAPDAPFAAPFGRQILIVFARAVTLRRRDVAALRADFFASVVKGLIVGIAFLDVGSRPALNQIPFIFMALQMSIMSGMQQMPRAILNREIMKLDVADRLYTEWAFILSDFLLNNTISQLANLVFLIIAFSMSGVGFDLFGSFYAWQILTILTTDSMFALIGAIGKTAEQSQSMAIPPLLFCIIFNGFFVTLKGVQSWMKWAIYISPVFYGIQQIAVELFNDGVPRTSPGYTESGQFVIDYYDFRTDMAGISLAVLLGMTSLFRIGQVVALNKLNSPQK</sequence>
<dbReference type="InterPro" id="IPR003593">
    <property type="entry name" value="AAA+_ATPase"/>
</dbReference>
<dbReference type="Gene3D" id="3.40.50.300">
    <property type="entry name" value="P-loop containing nucleotide triphosphate hydrolases"/>
    <property type="match status" value="1"/>
</dbReference>
<dbReference type="PANTHER" id="PTHR48041:SF139">
    <property type="entry name" value="PROTEIN SCARLET"/>
    <property type="match status" value="1"/>
</dbReference>
<evidence type="ECO:0000259" key="10">
    <source>
        <dbReference type="PROSITE" id="PS50893"/>
    </source>
</evidence>
<dbReference type="GO" id="GO:0016020">
    <property type="term" value="C:membrane"/>
    <property type="evidence" value="ECO:0007669"/>
    <property type="project" value="UniProtKB-SubCell"/>
</dbReference>
<dbReference type="InterPro" id="IPR013525">
    <property type="entry name" value="ABC2_TM"/>
</dbReference>
<dbReference type="Pfam" id="PF00005">
    <property type="entry name" value="ABC_tran"/>
    <property type="match status" value="1"/>
</dbReference>
<dbReference type="Proteomes" id="UP001515480">
    <property type="component" value="Unassembled WGS sequence"/>
</dbReference>
<dbReference type="InterPro" id="IPR050352">
    <property type="entry name" value="ABCG_transporters"/>
</dbReference>
<keyword evidence="6 9" id="KW-1133">Transmembrane helix</keyword>
<keyword evidence="3 9" id="KW-0812">Transmembrane</keyword>
<dbReference type="InterPro" id="IPR027417">
    <property type="entry name" value="P-loop_NTPase"/>
</dbReference>
<dbReference type="SUPFAM" id="SSF52540">
    <property type="entry name" value="P-loop containing nucleoside triphosphate hydrolases"/>
    <property type="match status" value="1"/>
</dbReference>
<dbReference type="AlphaFoldDB" id="A0AB34IHW1"/>
<dbReference type="InterPro" id="IPR043926">
    <property type="entry name" value="ABCG_dom"/>
</dbReference>
<dbReference type="PROSITE" id="PS00211">
    <property type="entry name" value="ABC_TRANSPORTER_1"/>
    <property type="match status" value="1"/>
</dbReference>
<dbReference type="PROSITE" id="PS50893">
    <property type="entry name" value="ABC_TRANSPORTER_2"/>
    <property type="match status" value="1"/>
</dbReference>
<evidence type="ECO:0000256" key="3">
    <source>
        <dbReference type="ARBA" id="ARBA00022692"/>
    </source>
</evidence>
<evidence type="ECO:0000256" key="8">
    <source>
        <dbReference type="SAM" id="MobiDB-lite"/>
    </source>
</evidence>
<evidence type="ECO:0000313" key="12">
    <source>
        <dbReference type="Proteomes" id="UP001515480"/>
    </source>
</evidence>
<keyword evidence="7 9" id="KW-0472">Membrane</keyword>